<reference evidence="3" key="1">
    <citation type="submission" date="2022-11" db="EMBL/GenBank/DDBJ databases">
        <title>Dyadobacter pollutisoli sp. nov., isolated from plastic dumped soil.</title>
        <authorList>
            <person name="Kim J.M."/>
            <person name="Kim K.R."/>
            <person name="Lee J.K."/>
            <person name="Hao L."/>
            <person name="Jeon C.O."/>
        </authorList>
    </citation>
    <scope>NUCLEOTIDE SEQUENCE</scope>
    <source>
        <strain evidence="3">U1</strain>
    </source>
</reference>
<feature type="chain" id="PRO_5038521450" evidence="1">
    <location>
        <begin position="21"/>
        <end position="348"/>
    </location>
</feature>
<dbReference type="InterPro" id="IPR025164">
    <property type="entry name" value="Toastrack_DUF4097"/>
</dbReference>
<dbReference type="PANTHER" id="PTHR34094">
    <property type="match status" value="1"/>
</dbReference>
<accession>A0A9E8N8K8</accession>
<gene>
    <name evidence="3" type="ORF">ON006_19220</name>
</gene>
<dbReference type="PROSITE" id="PS51257">
    <property type="entry name" value="PROKAR_LIPOPROTEIN"/>
    <property type="match status" value="1"/>
</dbReference>
<keyword evidence="4" id="KW-1185">Reference proteome</keyword>
<organism evidence="3 4">
    <name type="scientific">Dyadobacter pollutisoli</name>
    <dbReference type="NCBI Taxonomy" id="2910158"/>
    <lineage>
        <taxon>Bacteria</taxon>
        <taxon>Pseudomonadati</taxon>
        <taxon>Bacteroidota</taxon>
        <taxon>Cytophagia</taxon>
        <taxon>Cytophagales</taxon>
        <taxon>Spirosomataceae</taxon>
        <taxon>Dyadobacter</taxon>
    </lineage>
</organism>
<feature type="domain" description="DUF4097" evidence="2">
    <location>
        <begin position="109"/>
        <end position="346"/>
    </location>
</feature>
<evidence type="ECO:0000259" key="2">
    <source>
        <dbReference type="Pfam" id="PF13349"/>
    </source>
</evidence>
<evidence type="ECO:0000313" key="3">
    <source>
        <dbReference type="EMBL" id="WAC09879.1"/>
    </source>
</evidence>
<evidence type="ECO:0000256" key="1">
    <source>
        <dbReference type="SAM" id="SignalP"/>
    </source>
</evidence>
<dbReference type="PANTHER" id="PTHR34094:SF1">
    <property type="entry name" value="PROTEIN FAM185A"/>
    <property type="match status" value="1"/>
</dbReference>
<protein>
    <submittedName>
        <fullName evidence="3">DUF4097 family beta strand repeat-containing protein</fullName>
    </submittedName>
</protein>
<dbReference type="KEGG" id="dpf:ON006_19220"/>
<proteinExistence type="predicted"/>
<dbReference type="Proteomes" id="UP001164653">
    <property type="component" value="Chromosome"/>
</dbReference>
<evidence type="ECO:0000313" key="4">
    <source>
        <dbReference type="Proteomes" id="UP001164653"/>
    </source>
</evidence>
<keyword evidence="1" id="KW-0732">Signal</keyword>
<name>A0A9E8N8K8_9BACT</name>
<feature type="signal peptide" evidence="1">
    <location>
        <begin position="1"/>
        <end position="20"/>
    </location>
</feature>
<sequence length="348" mass="36581">MKKKQLLLIMCTLFASVACSAQSDEDKPYVTKNFTSASLKELTVETSGGSISVTGGQSGGFKVEMYVRPNNNWNGKKELSKEEVEDRLEDYDILIGTEGDRVVATAKRKNNVKWNNDKNVSIGFKVFTPRNVATNLKTSGGSIKIASLTGEQNFTTSGGSLKIDDLDGMIQGRTSGGSINVTNCRNDINLHTSGGSIKAEALKGKIELKTSGGSIELNSLDGEIEAHTSGGSVRGDNIRGALNAGTSGGSVRLANVSGSLKANTSAGSIEVELKSLGKYVELSSSAGSVRVTMPLDKGVDLNLKGNRVSIPLKNFDGEAEKDFVRGKMNGGGVPVTLSASSGSVYVNQ</sequence>
<dbReference type="AlphaFoldDB" id="A0A9E8N8K8"/>
<dbReference type="Pfam" id="PF13349">
    <property type="entry name" value="DUF4097"/>
    <property type="match status" value="1"/>
</dbReference>
<dbReference type="EMBL" id="CP112998">
    <property type="protein sequence ID" value="WAC09879.1"/>
    <property type="molecule type" value="Genomic_DNA"/>
</dbReference>
<dbReference type="RefSeq" id="WP_244820993.1">
    <property type="nucleotide sequence ID" value="NZ_CP112998.1"/>
</dbReference>